<dbReference type="SUPFAM" id="SSF52172">
    <property type="entry name" value="CheY-like"/>
    <property type="match status" value="1"/>
</dbReference>
<dbReference type="InterPro" id="IPR036097">
    <property type="entry name" value="HisK_dim/P_sf"/>
</dbReference>
<comment type="caution">
    <text evidence="3">Lacks conserved residue(s) required for the propagation of feature annotation.</text>
</comment>
<dbReference type="SUPFAM" id="SSF47384">
    <property type="entry name" value="Homodimeric domain of signal transducing histidine kinase"/>
    <property type="match status" value="1"/>
</dbReference>
<reference evidence="6" key="1">
    <citation type="journal article" date="2021" name="bioRxiv">
        <title>Unraveling nitrogen, sulfur and carbon metabolic pathways and microbial community transcriptional responses to substrate deprivation and toxicity stresses in a bioreactor mimicking anoxic brackish coastal sediment conditions.</title>
        <authorList>
            <person name="Martins P.D."/>
            <person name="Echeveste M.J."/>
            <person name="Arshad A."/>
            <person name="Kurth J."/>
            <person name="Ouboter H."/>
            <person name="Jetten M.S.M."/>
            <person name="Welte C.U."/>
        </authorList>
    </citation>
    <scope>NUCLEOTIDE SEQUENCE</scope>
    <source>
        <strain evidence="6">MAG_39</strain>
    </source>
</reference>
<evidence type="ECO:0000259" key="5">
    <source>
        <dbReference type="PROSITE" id="PS50110"/>
    </source>
</evidence>
<dbReference type="InterPro" id="IPR036890">
    <property type="entry name" value="HATPase_C_sf"/>
</dbReference>
<evidence type="ECO:0000256" key="3">
    <source>
        <dbReference type="PROSITE-ProRule" id="PRU00169"/>
    </source>
</evidence>
<dbReference type="AlphaFoldDB" id="A0A953JCW4"/>
<sequence length="262" mass="29855">MLTGLGDTRVKIRCLEAGASDFLEKPVNPMELAIKVNNFLKLQEYEEVKLRNEILTDSKKILEEKNRELERAYCDLKSAQSQILQQEKMASIGQLAAGIAHEINNPVGFIMSNLNTLQKFATRLKDFIKSQTDSLEKMAERKEESGLLLERVREQRKSLKIDYIMGDMENLIRESFDGAARMKQIVQDLKSFSRVGEERHVPSDINAGIESTVNIVWNELKYKAVLKKEYGEIPLVRCNIGQLNQVFMNILVNAAHAIEKQG</sequence>
<dbReference type="CDD" id="cd00082">
    <property type="entry name" value="HisKA"/>
    <property type="match status" value="1"/>
</dbReference>
<name>A0A953JCW4_9BACT</name>
<dbReference type="SMART" id="SM00388">
    <property type="entry name" value="HisKA"/>
    <property type="match status" value="1"/>
</dbReference>
<dbReference type="PROSITE" id="PS50110">
    <property type="entry name" value="RESPONSE_REGULATORY"/>
    <property type="match status" value="1"/>
</dbReference>
<dbReference type="GO" id="GO:0000155">
    <property type="term" value="F:phosphorelay sensor kinase activity"/>
    <property type="evidence" value="ECO:0007669"/>
    <property type="project" value="InterPro"/>
</dbReference>
<feature type="domain" description="Response regulatory" evidence="5">
    <location>
        <begin position="1"/>
        <end position="40"/>
    </location>
</feature>
<dbReference type="PANTHER" id="PTHR43065:SF50">
    <property type="entry name" value="HISTIDINE KINASE"/>
    <property type="match status" value="1"/>
</dbReference>
<dbReference type="Gene3D" id="3.40.50.2300">
    <property type="match status" value="1"/>
</dbReference>
<dbReference type="InterPro" id="IPR003661">
    <property type="entry name" value="HisK_dim/P_dom"/>
</dbReference>
<evidence type="ECO:0000313" key="7">
    <source>
        <dbReference type="Proteomes" id="UP000705867"/>
    </source>
</evidence>
<keyword evidence="4" id="KW-0175">Coiled coil</keyword>
<protein>
    <recommendedName>
        <fullName evidence="2">histidine kinase</fullName>
        <ecNumber evidence="2">2.7.13.3</ecNumber>
    </recommendedName>
</protein>
<dbReference type="EMBL" id="JAIOIV010000089">
    <property type="protein sequence ID" value="MBZ0156755.1"/>
    <property type="molecule type" value="Genomic_DNA"/>
</dbReference>
<feature type="non-terminal residue" evidence="6">
    <location>
        <position position="262"/>
    </location>
</feature>
<keyword evidence="6" id="KW-0418">Kinase</keyword>
<reference evidence="6" key="2">
    <citation type="submission" date="2021-08" db="EMBL/GenBank/DDBJ databases">
        <authorList>
            <person name="Dalcin Martins P."/>
        </authorList>
    </citation>
    <scope>NUCLEOTIDE SEQUENCE</scope>
    <source>
        <strain evidence="6">MAG_39</strain>
    </source>
</reference>
<dbReference type="EC" id="2.7.13.3" evidence="2"/>
<dbReference type="Gene3D" id="1.10.287.130">
    <property type="match status" value="1"/>
</dbReference>
<evidence type="ECO:0000256" key="4">
    <source>
        <dbReference type="SAM" id="Coils"/>
    </source>
</evidence>
<evidence type="ECO:0000256" key="2">
    <source>
        <dbReference type="ARBA" id="ARBA00012438"/>
    </source>
</evidence>
<dbReference type="PANTHER" id="PTHR43065">
    <property type="entry name" value="SENSOR HISTIDINE KINASE"/>
    <property type="match status" value="1"/>
</dbReference>
<dbReference type="Gene3D" id="3.30.565.10">
    <property type="entry name" value="Histidine kinase-like ATPase, C-terminal domain"/>
    <property type="match status" value="1"/>
</dbReference>
<feature type="coiled-coil region" evidence="4">
    <location>
        <begin position="45"/>
        <end position="82"/>
    </location>
</feature>
<comment type="catalytic activity">
    <reaction evidence="1">
        <text>ATP + protein L-histidine = ADP + protein N-phospho-L-histidine.</text>
        <dbReference type="EC" id="2.7.13.3"/>
    </reaction>
</comment>
<dbReference type="SUPFAM" id="SSF55874">
    <property type="entry name" value="ATPase domain of HSP90 chaperone/DNA topoisomerase II/histidine kinase"/>
    <property type="match status" value="1"/>
</dbReference>
<comment type="caution">
    <text evidence="6">The sequence shown here is derived from an EMBL/GenBank/DDBJ whole genome shotgun (WGS) entry which is preliminary data.</text>
</comment>
<proteinExistence type="predicted"/>
<dbReference type="InterPro" id="IPR011006">
    <property type="entry name" value="CheY-like_superfamily"/>
</dbReference>
<evidence type="ECO:0000313" key="6">
    <source>
        <dbReference type="EMBL" id="MBZ0156755.1"/>
    </source>
</evidence>
<dbReference type="Proteomes" id="UP000705867">
    <property type="component" value="Unassembled WGS sequence"/>
</dbReference>
<gene>
    <name evidence="6" type="ORF">K8I29_11185</name>
</gene>
<organism evidence="6 7">
    <name type="scientific">Candidatus Nitrobium versatile</name>
    <dbReference type="NCBI Taxonomy" id="2884831"/>
    <lineage>
        <taxon>Bacteria</taxon>
        <taxon>Pseudomonadati</taxon>
        <taxon>Nitrospirota</taxon>
        <taxon>Nitrospiria</taxon>
        <taxon>Nitrospirales</taxon>
        <taxon>Nitrospiraceae</taxon>
        <taxon>Candidatus Nitrobium</taxon>
    </lineage>
</organism>
<evidence type="ECO:0000256" key="1">
    <source>
        <dbReference type="ARBA" id="ARBA00000085"/>
    </source>
</evidence>
<accession>A0A953JCW4</accession>
<keyword evidence="6" id="KW-0808">Transferase</keyword>
<dbReference type="InterPro" id="IPR001789">
    <property type="entry name" value="Sig_transdc_resp-reg_receiver"/>
</dbReference>